<evidence type="ECO:0000256" key="1">
    <source>
        <dbReference type="ARBA" id="ARBA00004533"/>
    </source>
</evidence>
<evidence type="ECO:0000256" key="9">
    <source>
        <dbReference type="SAM" id="MobiDB-lite"/>
    </source>
</evidence>
<dbReference type="KEGG" id="acx:Achr_35990"/>
<organism evidence="11 12">
    <name type="scientific">Azotobacter chroococcum NCIMB 8003</name>
    <dbReference type="NCBI Taxonomy" id="1328314"/>
    <lineage>
        <taxon>Bacteria</taxon>
        <taxon>Pseudomonadati</taxon>
        <taxon>Pseudomonadota</taxon>
        <taxon>Gammaproteobacteria</taxon>
        <taxon>Pseudomonadales</taxon>
        <taxon>Pseudomonadaceae</taxon>
        <taxon>Azotobacter</taxon>
    </lineage>
</organism>
<protein>
    <submittedName>
        <fullName evidence="11">General secretion pathway protein C</fullName>
    </submittedName>
</protein>
<keyword evidence="4" id="KW-0997">Cell inner membrane</keyword>
<evidence type="ECO:0000259" key="10">
    <source>
        <dbReference type="Pfam" id="PF11356"/>
    </source>
</evidence>
<dbReference type="GO" id="GO:0015031">
    <property type="term" value="P:protein transport"/>
    <property type="evidence" value="ECO:0007669"/>
    <property type="project" value="UniProtKB-KW"/>
</dbReference>
<keyword evidence="3" id="KW-1003">Cell membrane</keyword>
<dbReference type="Pfam" id="PF11356">
    <property type="entry name" value="T2SSC"/>
    <property type="match status" value="1"/>
</dbReference>
<keyword evidence="5" id="KW-0812">Transmembrane</keyword>
<evidence type="ECO:0000256" key="6">
    <source>
        <dbReference type="ARBA" id="ARBA00022927"/>
    </source>
</evidence>
<accession>A0A0C4WQQ4</accession>
<gene>
    <name evidence="11" type="ORF">Achr_35990</name>
</gene>
<dbReference type="EMBL" id="CP010415">
    <property type="protein sequence ID" value="AJE22994.1"/>
    <property type="molecule type" value="Genomic_DNA"/>
</dbReference>
<dbReference type="Gene3D" id="2.30.30.830">
    <property type="match status" value="1"/>
</dbReference>
<dbReference type="RefSeq" id="WP_158319674.1">
    <property type="nucleotide sequence ID" value="NZ_CP010415.1"/>
</dbReference>
<evidence type="ECO:0000256" key="2">
    <source>
        <dbReference type="ARBA" id="ARBA00022448"/>
    </source>
</evidence>
<keyword evidence="6" id="KW-0653">Protein transport</keyword>
<sequence>MILLTVASIQAVGIAKTLFWPESSASAAPLERREATPGDTPTLDLKAIQQAELFGSLAEEPAQKALATQVKSRLSVKLLGVVKAPQGGTSVAILAEAGRQRAYAVGDRLSGNGDARLIEILADRVVFEVSGQQQYVELEKPALNDTKVSIVASAPLQTSRSPRPGGAGTGGEADSSRRAPGRTDPGYQN</sequence>
<evidence type="ECO:0000256" key="4">
    <source>
        <dbReference type="ARBA" id="ARBA00022519"/>
    </source>
</evidence>
<keyword evidence="12" id="KW-1185">Reference proteome</keyword>
<dbReference type="InterPro" id="IPR024961">
    <property type="entry name" value="T2SS_GspC_N"/>
</dbReference>
<dbReference type="AlphaFoldDB" id="A0A0C4WQQ4"/>
<evidence type="ECO:0000313" key="12">
    <source>
        <dbReference type="Proteomes" id="UP000068210"/>
    </source>
</evidence>
<dbReference type="Proteomes" id="UP000068210">
    <property type="component" value="Chromosome"/>
</dbReference>
<proteinExistence type="predicted"/>
<evidence type="ECO:0000256" key="7">
    <source>
        <dbReference type="ARBA" id="ARBA00022989"/>
    </source>
</evidence>
<keyword evidence="7" id="KW-1133">Transmembrane helix</keyword>
<dbReference type="GO" id="GO:0005886">
    <property type="term" value="C:plasma membrane"/>
    <property type="evidence" value="ECO:0007669"/>
    <property type="project" value="UniProtKB-SubCell"/>
</dbReference>
<keyword evidence="2" id="KW-0813">Transport</keyword>
<evidence type="ECO:0000256" key="5">
    <source>
        <dbReference type="ARBA" id="ARBA00022692"/>
    </source>
</evidence>
<reference evidence="11 12" key="1">
    <citation type="journal article" date="2015" name="PLoS ONE">
        <title>Azotobacter Genomes: The Genome of Azotobacter chroococcum NCIMB 8003 (ATCC 4412).</title>
        <authorList>
            <person name="Robson R.L."/>
            <person name="Jones R."/>
            <person name="Robson R.M."/>
            <person name="Schwartz A."/>
            <person name="Richardson T.H."/>
        </authorList>
    </citation>
    <scope>NUCLEOTIDE SEQUENCE [LARGE SCALE GENOMIC DNA]</scope>
    <source>
        <strain evidence="11 12">NCIMB 8003</strain>
    </source>
</reference>
<feature type="region of interest" description="Disordered" evidence="9">
    <location>
        <begin position="153"/>
        <end position="189"/>
    </location>
</feature>
<feature type="domain" description="Type II secretion system protein GspC N-terminal" evidence="10">
    <location>
        <begin position="11"/>
        <end position="134"/>
    </location>
</feature>
<comment type="subcellular location">
    <subcellularLocation>
        <location evidence="1">Cell inner membrane</location>
    </subcellularLocation>
</comment>
<evidence type="ECO:0000256" key="3">
    <source>
        <dbReference type="ARBA" id="ARBA00022475"/>
    </source>
</evidence>
<evidence type="ECO:0000313" key="11">
    <source>
        <dbReference type="EMBL" id="AJE22994.1"/>
    </source>
</evidence>
<dbReference type="HOGENOM" id="CLU_1431892_0_0_6"/>
<evidence type="ECO:0000256" key="8">
    <source>
        <dbReference type="ARBA" id="ARBA00023136"/>
    </source>
</evidence>
<name>A0A0C4WQQ4_9GAMM</name>
<dbReference type="STRING" id="1328314.Achr_35990"/>
<keyword evidence="8" id="KW-0472">Membrane</keyword>